<feature type="compositionally biased region" description="Polar residues" evidence="2">
    <location>
        <begin position="31"/>
        <end position="41"/>
    </location>
</feature>
<dbReference type="FunFam" id="1.20.1250.20:FF:000727">
    <property type="entry name" value="AGAP001782-PA"/>
    <property type="match status" value="1"/>
</dbReference>
<reference evidence="5 7" key="1">
    <citation type="journal article" date="2014" name="Curr. Biol.">
        <title>The genome of the clonal raider ant Cerapachys biroi.</title>
        <authorList>
            <person name="Oxley P.R."/>
            <person name="Ji L."/>
            <person name="Fetter-Pruneda I."/>
            <person name="McKenzie S.K."/>
            <person name="Li C."/>
            <person name="Hu H."/>
            <person name="Zhang G."/>
            <person name="Kronauer D.J."/>
        </authorList>
    </citation>
    <scope>NUCLEOTIDE SEQUENCE [LARGE SCALE GENOMIC DNA]</scope>
</reference>
<evidence type="ECO:0000259" key="4">
    <source>
        <dbReference type="PROSITE" id="PS50850"/>
    </source>
</evidence>
<feature type="domain" description="Major facilitator superfamily (MFS) profile" evidence="4">
    <location>
        <begin position="238"/>
        <end position="885"/>
    </location>
</feature>
<feature type="transmembrane region" description="Helical" evidence="3">
    <location>
        <begin position="239"/>
        <end position="266"/>
    </location>
</feature>
<dbReference type="InterPro" id="IPR011701">
    <property type="entry name" value="MFS"/>
</dbReference>
<feature type="transmembrane region" description="Helical" evidence="3">
    <location>
        <begin position="704"/>
        <end position="724"/>
    </location>
</feature>
<dbReference type="EMBL" id="KK107167">
    <property type="protein sequence ID" value="EZA56496.1"/>
    <property type="molecule type" value="Genomic_DNA"/>
</dbReference>
<dbReference type="InterPro" id="IPR036259">
    <property type="entry name" value="MFS_trans_sf"/>
</dbReference>
<name>A0A026WLG7_OOCBI</name>
<dbReference type="PROSITE" id="PS50850">
    <property type="entry name" value="MFS"/>
    <property type="match status" value="1"/>
</dbReference>
<feature type="compositionally biased region" description="Polar residues" evidence="2">
    <location>
        <begin position="112"/>
        <end position="122"/>
    </location>
</feature>
<reference evidence="6" key="3">
    <citation type="submission" date="2018-07" db="EMBL/GenBank/DDBJ databases">
        <authorList>
            <person name="Mckenzie S.K."/>
            <person name="Kronauer D.J.C."/>
        </authorList>
    </citation>
    <scope>NUCLEOTIDE SEQUENCE</scope>
    <source>
        <strain evidence="6">Clonal line C1</strain>
    </source>
</reference>
<proteinExistence type="predicted"/>
<keyword evidence="3" id="KW-0472">Membrane</keyword>
<dbReference type="FunFam" id="1.20.1250.20:FF:000505">
    <property type="entry name" value="Predicted protein"/>
    <property type="match status" value="1"/>
</dbReference>
<protein>
    <submittedName>
        <fullName evidence="5">Monocarboxylate transporter</fullName>
    </submittedName>
</protein>
<dbReference type="AlphaFoldDB" id="A0A026WLG7"/>
<evidence type="ECO:0000313" key="7">
    <source>
        <dbReference type="Proteomes" id="UP000053097"/>
    </source>
</evidence>
<feature type="transmembrane region" description="Helical" evidence="3">
    <location>
        <begin position="792"/>
        <end position="819"/>
    </location>
</feature>
<feature type="compositionally biased region" description="Low complexity" evidence="2">
    <location>
        <begin position="444"/>
        <end position="462"/>
    </location>
</feature>
<comment type="subcellular location">
    <subcellularLocation>
        <location evidence="1">Membrane</location>
        <topology evidence="1">Multi-pass membrane protein</topology>
    </subcellularLocation>
</comment>
<accession>A0A026WLG7</accession>
<feature type="transmembrane region" description="Helical" evidence="3">
    <location>
        <begin position="739"/>
        <end position="757"/>
    </location>
</feature>
<evidence type="ECO:0000256" key="3">
    <source>
        <dbReference type="SAM" id="Phobius"/>
    </source>
</evidence>
<dbReference type="PANTHER" id="PTHR11360">
    <property type="entry name" value="MONOCARBOXYLATE TRANSPORTER"/>
    <property type="match status" value="1"/>
</dbReference>
<feature type="compositionally biased region" description="Basic and acidic residues" evidence="2">
    <location>
        <begin position="42"/>
        <end position="69"/>
    </location>
</feature>
<feature type="transmembrane region" description="Helical" evidence="3">
    <location>
        <begin position="393"/>
        <end position="414"/>
    </location>
</feature>
<dbReference type="Proteomes" id="UP000279307">
    <property type="component" value="Chromosome 10"/>
</dbReference>
<dbReference type="OMA" id="PVHHVQF"/>
<dbReference type="PANTHER" id="PTHR11360:SF260">
    <property type="entry name" value="MFS DOMAIN-CONTAINING PROTEIN"/>
    <property type="match status" value="1"/>
</dbReference>
<dbReference type="CDD" id="cd17352">
    <property type="entry name" value="MFS_MCT_SLC16"/>
    <property type="match status" value="1"/>
</dbReference>
<dbReference type="SUPFAM" id="SSF103473">
    <property type="entry name" value="MFS general substrate transporter"/>
    <property type="match status" value="1"/>
</dbReference>
<feature type="region of interest" description="Disordered" evidence="2">
    <location>
        <begin position="424"/>
        <end position="468"/>
    </location>
</feature>
<feature type="compositionally biased region" description="Basic and acidic residues" evidence="2">
    <location>
        <begin position="175"/>
        <end position="205"/>
    </location>
</feature>
<feature type="transmembrane region" description="Helical" evidence="3">
    <location>
        <begin position="861"/>
        <end position="886"/>
    </location>
</feature>
<feature type="compositionally biased region" description="Basic residues" evidence="2">
    <location>
        <begin position="424"/>
        <end position="441"/>
    </location>
</feature>
<feature type="transmembrane region" description="Helical" evidence="3">
    <location>
        <begin position="307"/>
        <end position="325"/>
    </location>
</feature>
<dbReference type="Proteomes" id="UP000053097">
    <property type="component" value="Unassembled WGS sequence"/>
</dbReference>
<gene>
    <name evidence="6" type="ORF">DMN91_010022</name>
    <name evidence="5" type="ORF">X777_03117</name>
</gene>
<feature type="region of interest" description="Disordered" evidence="2">
    <location>
        <begin position="159"/>
        <end position="227"/>
    </location>
</feature>
<reference evidence="6" key="2">
    <citation type="journal article" date="2018" name="Genome Res.">
        <title>The genomic architecture and molecular evolution of ant odorant receptors.</title>
        <authorList>
            <person name="McKenzie S.K."/>
            <person name="Kronauer D.J.C."/>
        </authorList>
    </citation>
    <scope>NUCLEOTIDE SEQUENCE [LARGE SCALE GENOMIC DNA]</scope>
    <source>
        <strain evidence="6">Clonal line C1</strain>
    </source>
</reference>
<dbReference type="OrthoDB" id="410267at2759"/>
<dbReference type="EMBL" id="QOIP01000010">
    <property type="protein sequence ID" value="RLU17785.1"/>
    <property type="molecule type" value="Genomic_DNA"/>
</dbReference>
<dbReference type="GO" id="GO:0008028">
    <property type="term" value="F:monocarboxylic acid transmembrane transporter activity"/>
    <property type="evidence" value="ECO:0007669"/>
    <property type="project" value="TreeGrafter"/>
</dbReference>
<feature type="transmembrane region" description="Helical" evidence="3">
    <location>
        <begin position="278"/>
        <end position="298"/>
    </location>
</feature>
<feature type="compositionally biased region" description="Basic and acidic residues" evidence="2">
    <location>
        <begin position="83"/>
        <end position="111"/>
    </location>
</feature>
<dbReference type="InterPro" id="IPR020846">
    <property type="entry name" value="MFS_dom"/>
</dbReference>
<feature type="region of interest" description="Disordered" evidence="2">
    <location>
        <begin position="1"/>
        <end position="134"/>
    </location>
</feature>
<feature type="transmembrane region" description="Helical" evidence="3">
    <location>
        <begin position="331"/>
        <end position="358"/>
    </location>
</feature>
<keyword evidence="3" id="KW-0812">Transmembrane</keyword>
<feature type="compositionally biased region" description="Low complexity" evidence="2">
    <location>
        <begin position="208"/>
        <end position="223"/>
    </location>
</feature>
<feature type="compositionally biased region" description="Polar residues" evidence="2">
    <location>
        <begin position="1"/>
        <end position="17"/>
    </location>
</feature>
<sequence>MAEWTNYNDVEKLTQSGKRTDNDAIVRKSYAETNSDGITNEGTHEEHASNRDDHEETVTDSTRGPDHVIYDSNSESPENFANEEEKRFVESERTGDSGARIRREACQELRETSQNAQNSPKRPNSLYKEDASNPQKLKNVFNERNSMFCSPTRILSSKNHLSTEKSTEKLVNGKSPKDDKQQLHVQFNKDSKKEQPRKTSEEKPHPSPSISTSTTSSSDDNSSLEQLCEARPPDGGWGWVIVAASFMVNLIADGITFSFGVIFVEFLNYFGEGKSKTAWIGSLFMAMPLLSGPVASFLTDRYGCRKVTIAGSLLATTGFVVSSFANSMEVLIFTFGIVSGFGLSLCFVAAVVIVAYYFDKKRSFATGLSVCGSGIGTFIFAPVTQWLLAEYSWRGTTLILAGLFSNLAVCGCLMRDLEWTTTRAKAKTQKRRKNREKKRSRMQSSSVDSFSATSSANTTTQTPHGDSKRGFASANAMIIENLRLQGDGNEDSGEKLFSSLVSLPTFVKNGEKVPLEVLELLSTNKAVYNVLLQNYPSLLISSRSFSDSGALHDQLSTPSARFIPTPSPLAELRADDGKERVVRGGSDDERARGEQQTAMEPYLWWLKKPSDPDVPLRRSSALEQPRVPTAYLKDIRMHRHSLTYRGAMLNINRYHLRASSCPDIYRNSMTTIAKTKLISHAGFWEFWDLIVDILDFSYFANPRFLLFAVSNFLLHTWYDVPYVYLTDNAIEVGFSETDASILISVIGIANMFGEILLGWAGDRAWVNASLVYATCMTLCGAVTALIPIVVSHYYTLCAISGAFGLFIAANYSLTSIILVELITLERFTNAYGLLLLVQGIANLMGPPLAGWLYDITGTYNLSFYLAGLFIALSGALLLVMPLINLYRKCRNGESNKETADKDFNAIDV</sequence>
<feature type="transmembrane region" description="Helical" evidence="3">
    <location>
        <begin position="764"/>
        <end position="786"/>
    </location>
</feature>
<keyword evidence="3" id="KW-1133">Transmembrane helix</keyword>
<organism evidence="5 7">
    <name type="scientific">Ooceraea biroi</name>
    <name type="common">Clonal raider ant</name>
    <name type="synonym">Cerapachys biroi</name>
    <dbReference type="NCBI Taxonomy" id="2015173"/>
    <lineage>
        <taxon>Eukaryota</taxon>
        <taxon>Metazoa</taxon>
        <taxon>Ecdysozoa</taxon>
        <taxon>Arthropoda</taxon>
        <taxon>Hexapoda</taxon>
        <taxon>Insecta</taxon>
        <taxon>Pterygota</taxon>
        <taxon>Neoptera</taxon>
        <taxon>Endopterygota</taxon>
        <taxon>Hymenoptera</taxon>
        <taxon>Apocrita</taxon>
        <taxon>Aculeata</taxon>
        <taxon>Formicoidea</taxon>
        <taxon>Formicidae</taxon>
        <taxon>Dorylinae</taxon>
        <taxon>Ooceraea</taxon>
    </lineage>
</organism>
<evidence type="ECO:0000256" key="1">
    <source>
        <dbReference type="ARBA" id="ARBA00004141"/>
    </source>
</evidence>
<dbReference type="Pfam" id="PF07690">
    <property type="entry name" value="MFS_1"/>
    <property type="match status" value="2"/>
</dbReference>
<evidence type="ECO:0000313" key="5">
    <source>
        <dbReference type="EMBL" id="EZA56496.1"/>
    </source>
</evidence>
<evidence type="ECO:0000256" key="2">
    <source>
        <dbReference type="SAM" id="MobiDB-lite"/>
    </source>
</evidence>
<evidence type="ECO:0000313" key="6">
    <source>
        <dbReference type="EMBL" id="RLU17785.1"/>
    </source>
</evidence>
<keyword evidence="7" id="KW-1185">Reference proteome</keyword>
<dbReference type="Gene3D" id="1.20.1250.20">
    <property type="entry name" value="MFS general substrate transporter like domains"/>
    <property type="match status" value="2"/>
</dbReference>
<feature type="transmembrane region" description="Helical" evidence="3">
    <location>
        <begin position="365"/>
        <end position="387"/>
    </location>
</feature>
<feature type="compositionally biased region" description="Basic and acidic residues" evidence="2">
    <location>
        <begin position="18"/>
        <end position="30"/>
    </location>
</feature>
<feature type="transmembrane region" description="Helical" evidence="3">
    <location>
        <begin position="831"/>
        <end position="849"/>
    </location>
</feature>
<dbReference type="InterPro" id="IPR050327">
    <property type="entry name" value="Proton-linked_MCT"/>
</dbReference>
<dbReference type="GO" id="GO:0016020">
    <property type="term" value="C:membrane"/>
    <property type="evidence" value="ECO:0007669"/>
    <property type="project" value="UniProtKB-SubCell"/>
</dbReference>